<reference evidence="5 6" key="1">
    <citation type="journal article" date="2019" name="Sci. Rep.">
        <title>Orb-weaving spider Araneus ventricosus genome elucidates the spidroin gene catalogue.</title>
        <authorList>
            <person name="Kono N."/>
            <person name="Nakamura H."/>
            <person name="Ohtoshi R."/>
            <person name="Moran D.A.P."/>
            <person name="Shinohara A."/>
            <person name="Yoshida Y."/>
            <person name="Fujiwara M."/>
            <person name="Mori M."/>
            <person name="Tomita M."/>
            <person name="Arakawa K."/>
        </authorList>
    </citation>
    <scope>NUCLEOTIDE SEQUENCE [LARGE SCALE GENOMIC DNA]</scope>
</reference>
<dbReference type="Pfam" id="PF21107">
    <property type="entry name" value="STPRs"/>
    <property type="match status" value="1"/>
</dbReference>
<evidence type="ECO:0000259" key="4">
    <source>
        <dbReference type="Pfam" id="PF21107"/>
    </source>
</evidence>
<proteinExistence type="predicted"/>
<dbReference type="PANTHER" id="PTHR42707">
    <property type="entry name" value="ACYL-COA DEHYDROGENASE"/>
    <property type="match status" value="1"/>
</dbReference>
<evidence type="ECO:0000313" key="6">
    <source>
        <dbReference type="Proteomes" id="UP000499080"/>
    </source>
</evidence>
<dbReference type="Gene3D" id="2.40.110.20">
    <property type="match status" value="1"/>
</dbReference>
<accession>A0A4Y2ARP2</accession>
<keyword evidence="2" id="KW-0732">Signal</keyword>
<sequence>MTISLLRSLFIKSASANCYTPRICWYLPARFRSTKSEKVIKEKQVLNKEADIKFRHAEHGQFYQERPKLNNTFLSDAPLQSFLNHYVPKEVNVEISQDLKQFGDRIINEIDDLGWECELYPPTLETQDVWGRRIDDLKTCTAWKKLHDISAEEGLVAIPYERKLDYWSRLHQICKSYMFNPSSGLYSCPLAMTDGAAKTIMSSDKSVVGEKKEFFEKTFNNLISRDPQKFWTSGQWMTEKRGGSDVAGSESVLKAVKKSVWKLEKSVWKFGSCERSVWKWEKKWEESVWKVFCFVQFLLFPMPKRKRGVTGDAAGRQQAIRKSERRAVETEEERNRRLSAMTHRGHDRRAEETEEQRNSRLSVMAQRGQERRAEEIEEQRNRQLSSMLQHARERRLNVTEG</sequence>
<dbReference type="InterPro" id="IPR052904">
    <property type="entry name" value="Acyl-CoA_dehydrogenase-like"/>
</dbReference>
<feature type="compositionally biased region" description="Basic and acidic residues" evidence="1">
    <location>
        <begin position="368"/>
        <end position="381"/>
    </location>
</feature>
<evidence type="ECO:0000256" key="2">
    <source>
        <dbReference type="SAM" id="SignalP"/>
    </source>
</evidence>
<name>A0A4Y2ARP2_ARAVE</name>
<comment type="caution">
    <text evidence="5">The sequence shown here is derived from an EMBL/GenBank/DDBJ whole genome shotgun (WGS) entry which is preliminary data.</text>
</comment>
<dbReference type="InterPro" id="IPR041504">
    <property type="entry name" value="AidB_N"/>
</dbReference>
<gene>
    <name evidence="5" type="primary">acdh-11_2</name>
    <name evidence="5" type="ORF">AVEN_252525_1</name>
</gene>
<organism evidence="5 6">
    <name type="scientific">Araneus ventricosus</name>
    <name type="common">Orbweaver spider</name>
    <name type="synonym">Epeira ventricosa</name>
    <dbReference type="NCBI Taxonomy" id="182803"/>
    <lineage>
        <taxon>Eukaryota</taxon>
        <taxon>Metazoa</taxon>
        <taxon>Ecdysozoa</taxon>
        <taxon>Arthropoda</taxon>
        <taxon>Chelicerata</taxon>
        <taxon>Arachnida</taxon>
        <taxon>Araneae</taxon>
        <taxon>Araneomorphae</taxon>
        <taxon>Entelegynae</taxon>
        <taxon>Araneoidea</taxon>
        <taxon>Araneidae</taxon>
        <taxon>Araneus</taxon>
    </lineage>
</organism>
<evidence type="ECO:0000259" key="3">
    <source>
        <dbReference type="Pfam" id="PF18158"/>
    </source>
</evidence>
<dbReference type="AlphaFoldDB" id="A0A4Y2ARP2"/>
<feature type="domain" description="STPR" evidence="4">
    <location>
        <begin position="318"/>
        <end position="381"/>
    </location>
</feature>
<dbReference type="EMBL" id="BGPR01000028">
    <property type="protein sequence ID" value="GBL82368.1"/>
    <property type="molecule type" value="Genomic_DNA"/>
</dbReference>
<dbReference type="InterPro" id="IPR009100">
    <property type="entry name" value="AcylCoA_DH/oxidase_NM_dom_sf"/>
</dbReference>
<evidence type="ECO:0000256" key="1">
    <source>
        <dbReference type="SAM" id="MobiDB-lite"/>
    </source>
</evidence>
<keyword evidence="6" id="KW-1185">Reference proteome</keyword>
<dbReference type="SUPFAM" id="SSF56645">
    <property type="entry name" value="Acyl-CoA dehydrogenase NM domain-like"/>
    <property type="match status" value="1"/>
</dbReference>
<dbReference type="PANTHER" id="PTHR42707:SF2">
    <property type="entry name" value="ACD11 DEHYDROGENASE"/>
    <property type="match status" value="1"/>
</dbReference>
<feature type="region of interest" description="Disordered" evidence="1">
    <location>
        <begin position="306"/>
        <end position="401"/>
    </location>
</feature>
<feature type="compositionally biased region" description="Basic and acidic residues" evidence="1">
    <location>
        <begin position="348"/>
        <end position="358"/>
    </location>
</feature>
<protein>
    <submittedName>
        <fullName evidence="5">Acyl-CoA dehydrogenase family member 11</fullName>
    </submittedName>
</protein>
<dbReference type="GO" id="GO:0003995">
    <property type="term" value="F:acyl-CoA dehydrogenase activity"/>
    <property type="evidence" value="ECO:0007669"/>
    <property type="project" value="TreeGrafter"/>
</dbReference>
<feature type="signal peptide" evidence="2">
    <location>
        <begin position="1"/>
        <end position="16"/>
    </location>
</feature>
<dbReference type="InterPro" id="IPR048998">
    <property type="entry name" value="STPR"/>
</dbReference>
<dbReference type="Pfam" id="PF18158">
    <property type="entry name" value="AidB_N"/>
    <property type="match status" value="1"/>
</dbReference>
<dbReference type="Proteomes" id="UP000499080">
    <property type="component" value="Unassembled WGS sequence"/>
</dbReference>
<feature type="chain" id="PRO_5021467874" evidence="2">
    <location>
        <begin position="17"/>
        <end position="401"/>
    </location>
</feature>
<feature type="compositionally biased region" description="Basic and acidic residues" evidence="1">
    <location>
        <begin position="390"/>
        <end position="401"/>
    </location>
</feature>
<dbReference type="OrthoDB" id="10251155at2759"/>
<dbReference type="Gene3D" id="6.10.250.600">
    <property type="match status" value="1"/>
</dbReference>
<feature type="domain" description="Adaptive response protein AidB N-terminal" evidence="3">
    <location>
        <begin position="70"/>
        <end position="204"/>
    </location>
</feature>
<feature type="compositionally biased region" description="Basic and acidic residues" evidence="1">
    <location>
        <begin position="321"/>
        <end position="336"/>
    </location>
</feature>
<evidence type="ECO:0000313" key="5">
    <source>
        <dbReference type="EMBL" id="GBL82368.1"/>
    </source>
</evidence>